<evidence type="ECO:0000256" key="1">
    <source>
        <dbReference type="SAM" id="MobiDB-lite"/>
    </source>
</evidence>
<comment type="caution">
    <text evidence="2">The sequence shown here is derived from an EMBL/GenBank/DDBJ whole genome shotgun (WGS) entry which is preliminary data.</text>
</comment>
<dbReference type="AlphaFoldDB" id="A0A4U1F8D6"/>
<proteinExistence type="predicted"/>
<feature type="non-terminal residue" evidence="2">
    <location>
        <position position="94"/>
    </location>
</feature>
<protein>
    <submittedName>
        <fullName evidence="2">Uncharacterized protein</fullName>
    </submittedName>
</protein>
<evidence type="ECO:0000313" key="2">
    <source>
        <dbReference type="EMBL" id="TKC45723.1"/>
    </source>
</evidence>
<dbReference type="Proteomes" id="UP000308365">
    <property type="component" value="Unassembled WGS sequence"/>
</dbReference>
<dbReference type="EMBL" id="RWIC01000306">
    <property type="protein sequence ID" value="TKC45723.1"/>
    <property type="molecule type" value="Genomic_DNA"/>
</dbReference>
<gene>
    <name evidence="2" type="ORF">EI555_017259</name>
</gene>
<reference evidence="3" key="1">
    <citation type="journal article" date="2019" name="IScience">
        <title>Narwhal Genome Reveals Long-Term Low Genetic Diversity despite Current Large Abundance Size.</title>
        <authorList>
            <person name="Westbury M.V."/>
            <person name="Petersen B."/>
            <person name="Garde E."/>
            <person name="Heide-Jorgensen M.P."/>
            <person name="Lorenzen E.D."/>
        </authorList>
    </citation>
    <scope>NUCLEOTIDE SEQUENCE [LARGE SCALE GENOMIC DNA]</scope>
</reference>
<name>A0A4U1F8D6_MONMO</name>
<accession>A0A4U1F8D6</accession>
<organism evidence="2 3">
    <name type="scientific">Monodon monoceros</name>
    <name type="common">Narwhal</name>
    <name type="synonym">Ceratodon monodon</name>
    <dbReference type="NCBI Taxonomy" id="40151"/>
    <lineage>
        <taxon>Eukaryota</taxon>
        <taxon>Metazoa</taxon>
        <taxon>Chordata</taxon>
        <taxon>Craniata</taxon>
        <taxon>Vertebrata</taxon>
        <taxon>Euteleostomi</taxon>
        <taxon>Mammalia</taxon>
        <taxon>Eutheria</taxon>
        <taxon>Laurasiatheria</taxon>
        <taxon>Artiodactyla</taxon>
        <taxon>Whippomorpha</taxon>
        <taxon>Cetacea</taxon>
        <taxon>Odontoceti</taxon>
        <taxon>Monodontidae</taxon>
        <taxon>Monodon</taxon>
    </lineage>
</organism>
<sequence length="94" mass="9838">MPSGCDAGPAHNAEPQLPGGGRLRGREASRGPQAGVGIMPHSGHDHSVKLRQDSAADSFSRSEDLCALQGSVPLPAVRASLREGLLDFNADRLR</sequence>
<feature type="compositionally biased region" description="Basic and acidic residues" evidence="1">
    <location>
        <begin position="42"/>
        <end position="62"/>
    </location>
</feature>
<feature type="region of interest" description="Disordered" evidence="1">
    <location>
        <begin position="1"/>
        <end position="62"/>
    </location>
</feature>
<evidence type="ECO:0000313" key="3">
    <source>
        <dbReference type="Proteomes" id="UP000308365"/>
    </source>
</evidence>